<gene>
    <name evidence="4" type="ORF">EGM88_06885</name>
</gene>
<dbReference type="AlphaFoldDB" id="A0A3N4NPC1"/>
<feature type="domain" description="Secretion system C-terminal sorting" evidence="3">
    <location>
        <begin position="43"/>
        <end position="117"/>
    </location>
</feature>
<dbReference type="NCBIfam" id="TIGR04183">
    <property type="entry name" value="Por_Secre_tail"/>
    <property type="match status" value="1"/>
</dbReference>
<keyword evidence="1 2" id="KW-0732">Signal</keyword>
<reference evidence="4 5" key="1">
    <citation type="submission" date="2018-11" db="EMBL/GenBank/DDBJ databases">
        <title>Aureibaculum marinum gen. nov., sp. nov., a member of the family Flavobacteriaceae isolated from the Bohai Sea.</title>
        <authorList>
            <person name="Ji X."/>
        </authorList>
    </citation>
    <scope>NUCLEOTIDE SEQUENCE [LARGE SCALE GENOMIC DNA]</scope>
    <source>
        <strain evidence="4 5">BH-SD17</strain>
    </source>
</reference>
<dbReference type="Proteomes" id="UP000270856">
    <property type="component" value="Unassembled WGS sequence"/>
</dbReference>
<name>A0A3N4NPC1_9FLAO</name>
<sequence length="118" mass="13195">MVKKLLLFILLVSLSSSVLAQQLEKNSITQDTVAVVSEIVASPNPFSVTTKVKFKAHAVFDIEFSVKDLIGNVVHFQKYTTKVGANSIPFYRDKLDSGIYIYSIKTNTEIKSKRIVIK</sequence>
<accession>A0A3N4NPC1</accession>
<dbReference type="EMBL" id="RPFJ01000007">
    <property type="protein sequence ID" value="RPD98212.1"/>
    <property type="molecule type" value="Genomic_DNA"/>
</dbReference>
<dbReference type="OrthoDB" id="1449234at2"/>
<proteinExistence type="predicted"/>
<dbReference type="RefSeq" id="WP_123897245.1">
    <property type="nucleotide sequence ID" value="NZ_RPFJ01000007.1"/>
</dbReference>
<feature type="chain" id="PRO_5018294465" evidence="2">
    <location>
        <begin position="21"/>
        <end position="118"/>
    </location>
</feature>
<evidence type="ECO:0000256" key="1">
    <source>
        <dbReference type="ARBA" id="ARBA00022729"/>
    </source>
</evidence>
<evidence type="ECO:0000313" key="5">
    <source>
        <dbReference type="Proteomes" id="UP000270856"/>
    </source>
</evidence>
<comment type="caution">
    <text evidence="4">The sequence shown here is derived from an EMBL/GenBank/DDBJ whole genome shotgun (WGS) entry which is preliminary data.</text>
</comment>
<dbReference type="InterPro" id="IPR026444">
    <property type="entry name" value="Secre_tail"/>
</dbReference>
<feature type="signal peptide" evidence="2">
    <location>
        <begin position="1"/>
        <end position="20"/>
    </location>
</feature>
<evidence type="ECO:0000313" key="4">
    <source>
        <dbReference type="EMBL" id="RPD98212.1"/>
    </source>
</evidence>
<evidence type="ECO:0000259" key="3">
    <source>
        <dbReference type="Pfam" id="PF18962"/>
    </source>
</evidence>
<dbReference type="Pfam" id="PF18962">
    <property type="entry name" value="Por_Secre_tail"/>
    <property type="match status" value="1"/>
</dbReference>
<keyword evidence="5" id="KW-1185">Reference proteome</keyword>
<organism evidence="4 5">
    <name type="scientific">Aureibaculum marinum</name>
    <dbReference type="NCBI Taxonomy" id="2487930"/>
    <lineage>
        <taxon>Bacteria</taxon>
        <taxon>Pseudomonadati</taxon>
        <taxon>Bacteroidota</taxon>
        <taxon>Flavobacteriia</taxon>
        <taxon>Flavobacteriales</taxon>
        <taxon>Flavobacteriaceae</taxon>
        <taxon>Aureibaculum</taxon>
    </lineage>
</organism>
<protein>
    <submittedName>
        <fullName evidence="4">T9SS C-terminal target domain-containing protein</fullName>
    </submittedName>
</protein>
<evidence type="ECO:0000256" key="2">
    <source>
        <dbReference type="SAM" id="SignalP"/>
    </source>
</evidence>